<dbReference type="EMBL" id="CP104562">
    <property type="protein sequence ID" value="UXH80123.1"/>
    <property type="molecule type" value="Genomic_DNA"/>
</dbReference>
<gene>
    <name evidence="2" type="ORF">N4261_09675</name>
</gene>
<feature type="region of interest" description="Disordered" evidence="1">
    <location>
        <begin position="24"/>
        <end position="97"/>
    </location>
</feature>
<organism evidence="2 3">
    <name type="scientific">Roseateles amylovorans</name>
    <dbReference type="NCBI Taxonomy" id="2978473"/>
    <lineage>
        <taxon>Bacteria</taxon>
        <taxon>Pseudomonadati</taxon>
        <taxon>Pseudomonadota</taxon>
        <taxon>Betaproteobacteria</taxon>
        <taxon>Burkholderiales</taxon>
        <taxon>Sphaerotilaceae</taxon>
        <taxon>Roseateles</taxon>
    </lineage>
</organism>
<proteinExistence type="predicted"/>
<accession>A0ABY6B711</accession>
<dbReference type="Proteomes" id="UP001064933">
    <property type="component" value="Chromosome"/>
</dbReference>
<dbReference type="RefSeq" id="WP_261759941.1">
    <property type="nucleotide sequence ID" value="NZ_CP104562.2"/>
</dbReference>
<feature type="compositionally biased region" description="Polar residues" evidence="1">
    <location>
        <begin position="88"/>
        <end position="97"/>
    </location>
</feature>
<evidence type="ECO:0000313" key="2">
    <source>
        <dbReference type="EMBL" id="UXH80123.1"/>
    </source>
</evidence>
<reference evidence="2" key="1">
    <citation type="submission" date="2022-10" db="EMBL/GenBank/DDBJ databases">
        <title>Characterization and whole genome sequencing of a new Roseateles species, isolated from fresh water.</title>
        <authorList>
            <person name="Guliayeva D.Y."/>
            <person name="Akhremchuk A.E."/>
            <person name="Sikolenko M.A."/>
            <person name="Valentovich L.N."/>
            <person name="Sidarenka A.V."/>
        </authorList>
    </citation>
    <scope>NUCLEOTIDE SEQUENCE</scope>
    <source>
        <strain evidence="2">BIM B-1768</strain>
    </source>
</reference>
<name>A0ABY6B711_9BURK</name>
<evidence type="ECO:0000256" key="1">
    <source>
        <dbReference type="SAM" id="MobiDB-lite"/>
    </source>
</evidence>
<sequence>MATQPFVPKAQSCNAHCDHHSMPISPTSSASGHVHTAMSTDGVPVADSPARPSAERAQPALNPHGLATRVSPRSSSTAGRVSLPAVSSRATGQGGHTQWNLRDSATFSHGIKEDASKVAAFGAAAQQGNAESLKFVAENVNPNLLSGMLRNAFGAATGSGPAALKQNCVYCSKAADQNLEALSSGAPTQFWVASETSAGNLPPQGKDPRSVTKDASMEDLIKQEIAPGRRGIISVPQRGTAVANHAMNVVRAEDGGIHVIDGQNSKLYDLSSQIDQQAFQVKFGHNGGPCLARFFDTGKAPNLTATSDR</sequence>
<keyword evidence="3" id="KW-1185">Reference proteome</keyword>
<evidence type="ECO:0000313" key="3">
    <source>
        <dbReference type="Proteomes" id="UP001064933"/>
    </source>
</evidence>
<protein>
    <recommendedName>
        <fullName evidence="4">Tox-PL domain-containing protein</fullName>
    </recommendedName>
</protein>
<evidence type="ECO:0008006" key="4">
    <source>
        <dbReference type="Google" id="ProtNLM"/>
    </source>
</evidence>